<dbReference type="AlphaFoldDB" id="A0AAF3FIB4"/>
<accession>A0AAF3FIB4</accession>
<sequence>MTSNVGDSESDEELCANHSTYSYYTPQGVIMGWDGLPVYTHVNDYIDAWIAASMILVYLRFRSIHVRKSRPLRSATSRFSCALSRGHLVVSNRLNHIPQNVVPTFDSPSCLIVIAFNLPSKGARLGVVTSSGSTH</sequence>
<keyword evidence="1" id="KW-1133">Transmembrane helix</keyword>
<name>A0AAF3FIB4_9BILA</name>
<dbReference type="Proteomes" id="UP000887575">
    <property type="component" value="Unassembled WGS sequence"/>
</dbReference>
<evidence type="ECO:0000313" key="3">
    <source>
        <dbReference type="WBParaSite" id="MBELARI_LOCUS6832"/>
    </source>
</evidence>
<keyword evidence="1" id="KW-0472">Membrane</keyword>
<keyword evidence="2" id="KW-1185">Reference proteome</keyword>
<keyword evidence="1" id="KW-0812">Transmembrane</keyword>
<reference evidence="3" key="1">
    <citation type="submission" date="2024-02" db="UniProtKB">
        <authorList>
            <consortium name="WormBaseParasite"/>
        </authorList>
    </citation>
    <scope>IDENTIFICATION</scope>
</reference>
<proteinExistence type="predicted"/>
<dbReference type="WBParaSite" id="MBELARI_LOCUS6832">
    <property type="protein sequence ID" value="MBELARI_LOCUS6832"/>
    <property type="gene ID" value="MBELARI_LOCUS6832"/>
</dbReference>
<evidence type="ECO:0000313" key="2">
    <source>
        <dbReference type="Proteomes" id="UP000887575"/>
    </source>
</evidence>
<protein>
    <submittedName>
        <fullName evidence="3">Uncharacterized protein</fullName>
    </submittedName>
</protein>
<evidence type="ECO:0000256" key="1">
    <source>
        <dbReference type="SAM" id="Phobius"/>
    </source>
</evidence>
<feature type="transmembrane region" description="Helical" evidence="1">
    <location>
        <begin position="45"/>
        <end position="61"/>
    </location>
</feature>
<organism evidence="2 3">
    <name type="scientific">Mesorhabditis belari</name>
    <dbReference type="NCBI Taxonomy" id="2138241"/>
    <lineage>
        <taxon>Eukaryota</taxon>
        <taxon>Metazoa</taxon>
        <taxon>Ecdysozoa</taxon>
        <taxon>Nematoda</taxon>
        <taxon>Chromadorea</taxon>
        <taxon>Rhabditida</taxon>
        <taxon>Rhabditina</taxon>
        <taxon>Rhabditomorpha</taxon>
        <taxon>Rhabditoidea</taxon>
        <taxon>Rhabditidae</taxon>
        <taxon>Mesorhabditinae</taxon>
        <taxon>Mesorhabditis</taxon>
    </lineage>
</organism>